<accession>A0A7W7MQ19</accession>
<keyword evidence="2" id="KW-0413">Isomerase</keyword>
<evidence type="ECO:0000313" key="3">
    <source>
        <dbReference type="Proteomes" id="UP000578112"/>
    </source>
</evidence>
<dbReference type="Pfam" id="PF01261">
    <property type="entry name" value="AP_endonuc_2"/>
    <property type="match status" value="1"/>
</dbReference>
<feature type="domain" description="Xylose isomerase-like TIM barrel" evidence="1">
    <location>
        <begin position="24"/>
        <end position="319"/>
    </location>
</feature>
<dbReference type="InterPro" id="IPR013022">
    <property type="entry name" value="Xyl_isomerase-like_TIM-brl"/>
</dbReference>
<protein>
    <submittedName>
        <fullName evidence="2">Sugar phosphate isomerase/epimerase</fullName>
    </submittedName>
</protein>
<sequence length="334" mass="36300">MKLGAYTACLHDRPLDETLKILGELGLTSAEINAGGFVPAPHLPIDDILASPGAREEYLGRFTQAGITLTGLNVNGNPLNPDPRVGPKHAADLHRAIDVAAALGVKRIVAMSGLPAAHPGSPVANWIVNPWDSQYLDILDYQWQKIAVPFWKDINTRAAAADVKICIEMHPQNLVFNPPTLQRLVEQTNATHVGAELDPSHLFWQGMDPIACVNYLGDLVFHAAAKDTRINPDNVKLYGVLDDRFTRTPATASPLNLGGENTLNQWPPNPSWEFVAVGRGHGIDDFWVPFLRALHAVDPDMAVNIEHEDQEFDQVEGLRLAAENLLAAGAKAGV</sequence>
<name>A0A7W7MQ19_9ACTN</name>
<dbReference type="EMBL" id="JACHNH010000001">
    <property type="protein sequence ID" value="MBB4762683.1"/>
    <property type="molecule type" value="Genomic_DNA"/>
</dbReference>
<evidence type="ECO:0000259" key="1">
    <source>
        <dbReference type="Pfam" id="PF01261"/>
    </source>
</evidence>
<dbReference type="Proteomes" id="UP000578112">
    <property type="component" value="Unassembled WGS sequence"/>
</dbReference>
<organism evidence="2 3">
    <name type="scientific">Actinoplanes digitatis</name>
    <dbReference type="NCBI Taxonomy" id="1868"/>
    <lineage>
        <taxon>Bacteria</taxon>
        <taxon>Bacillati</taxon>
        <taxon>Actinomycetota</taxon>
        <taxon>Actinomycetes</taxon>
        <taxon>Micromonosporales</taxon>
        <taxon>Micromonosporaceae</taxon>
        <taxon>Actinoplanes</taxon>
    </lineage>
</organism>
<keyword evidence="3" id="KW-1185">Reference proteome</keyword>
<dbReference type="PANTHER" id="PTHR12110">
    <property type="entry name" value="HYDROXYPYRUVATE ISOMERASE"/>
    <property type="match status" value="1"/>
</dbReference>
<gene>
    <name evidence="2" type="ORF">BJ971_003239</name>
</gene>
<dbReference type="InterPro" id="IPR036237">
    <property type="entry name" value="Xyl_isomerase-like_sf"/>
</dbReference>
<dbReference type="GO" id="GO:0016853">
    <property type="term" value="F:isomerase activity"/>
    <property type="evidence" value="ECO:0007669"/>
    <property type="project" value="UniProtKB-KW"/>
</dbReference>
<reference evidence="2 3" key="1">
    <citation type="submission" date="2020-08" db="EMBL/GenBank/DDBJ databases">
        <title>Sequencing the genomes of 1000 actinobacteria strains.</title>
        <authorList>
            <person name="Klenk H.-P."/>
        </authorList>
    </citation>
    <scope>NUCLEOTIDE SEQUENCE [LARGE SCALE GENOMIC DNA]</scope>
    <source>
        <strain evidence="2 3">DSM 43149</strain>
    </source>
</reference>
<dbReference type="Gene3D" id="3.20.20.150">
    <property type="entry name" value="Divalent-metal-dependent TIM barrel enzymes"/>
    <property type="match status" value="1"/>
</dbReference>
<dbReference type="SUPFAM" id="SSF51658">
    <property type="entry name" value="Xylose isomerase-like"/>
    <property type="match status" value="1"/>
</dbReference>
<dbReference type="RefSeq" id="WP_184993952.1">
    <property type="nucleotide sequence ID" value="NZ_BOMK01000007.1"/>
</dbReference>
<evidence type="ECO:0000313" key="2">
    <source>
        <dbReference type="EMBL" id="MBB4762683.1"/>
    </source>
</evidence>
<dbReference type="AlphaFoldDB" id="A0A7W7MQ19"/>
<comment type="caution">
    <text evidence="2">The sequence shown here is derived from an EMBL/GenBank/DDBJ whole genome shotgun (WGS) entry which is preliminary data.</text>
</comment>
<dbReference type="PANTHER" id="PTHR12110:SF21">
    <property type="entry name" value="XYLOSE ISOMERASE-LIKE TIM BARREL DOMAIN-CONTAINING PROTEIN"/>
    <property type="match status" value="1"/>
</dbReference>
<dbReference type="InterPro" id="IPR050312">
    <property type="entry name" value="IolE/XylAMocC-like"/>
</dbReference>
<proteinExistence type="predicted"/>